<evidence type="ECO:0000256" key="3">
    <source>
        <dbReference type="ARBA" id="ARBA00022617"/>
    </source>
</evidence>
<keyword evidence="3 7" id="KW-0349">Heme</keyword>
<feature type="transmembrane region" description="Helical" evidence="8">
    <location>
        <begin position="20"/>
        <end position="37"/>
    </location>
</feature>
<dbReference type="PANTHER" id="PTHR24304:SF2">
    <property type="entry name" value="24-HYDROXYCHOLESTEROL 7-ALPHA-HYDROXYLASE"/>
    <property type="match status" value="1"/>
</dbReference>
<evidence type="ECO:0000256" key="8">
    <source>
        <dbReference type="SAM" id="Phobius"/>
    </source>
</evidence>
<comment type="cofactor">
    <cofactor evidence="1 7">
        <name>heme</name>
        <dbReference type="ChEBI" id="CHEBI:30413"/>
    </cofactor>
</comment>
<evidence type="ECO:0000256" key="5">
    <source>
        <dbReference type="ARBA" id="ARBA00023004"/>
    </source>
</evidence>
<dbReference type="GO" id="GO:0008395">
    <property type="term" value="F:steroid hydroxylase activity"/>
    <property type="evidence" value="ECO:0007669"/>
    <property type="project" value="TreeGrafter"/>
</dbReference>
<keyword evidence="10" id="KW-1185">Reference proteome</keyword>
<dbReference type="PRINTS" id="PR00465">
    <property type="entry name" value="EP450IV"/>
</dbReference>
<protein>
    <submittedName>
        <fullName evidence="9">Cytochrome P450</fullName>
    </submittedName>
</protein>
<evidence type="ECO:0000256" key="1">
    <source>
        <dbReference type="ARBA" id="ARBA00001971"/>
    </source>
</evidence>
<dbReference type="GO" id="GO:0016705">
    <property type="term" value="F:oxidoreductase activity, acting on paired donors, with incorporation or reduction of molecular oxygen"/>
    <property type="evidence" value="ECO:0007669"/>
    <property type="project" value="InterPro"/>
</dbReference>
<proteinExistence type="inferred from homology"/>
<dbReference type="Proteomes" id="UP001174936">
    <property type="component" value="Unassembled WGS sequence"/>
</dbReference>
<dbReference type="PANTHER" id="PTHR24304">
    <property type="entry name" value="CYTOCHROME P450 FAMILY 7"/>
    <property type="match status" value="1"/>
</dbReference>
<evidence type="ECO:0000313" key="10">
    <source>
        <dbReference type="Proteomes" id="UP001174936"/>
    </source>
</evidence>
<sequence length="554" mass="62614">MASSAPQWASSLGGWYNTNTNTIILIGLLVLALRFIFRSSGGDGEPPKLGERIPFLSNTIEFTTNPEAFYKRALKTMQSLNTEMLRFRIAGRRAYLVMGDAKTNPLFRASSGLTARRFIRIFTDVMFGPTDKDSARFAADISGRAREPVPGTEHVTDRLWVKWHRILSEYISHPTRTSELTRWYFDRFTARIAELYPLGKPTDMLVWKFLQHHQTECAGRAMCGDLVFDTTPDYLDGLFGYELALLPVGFGPPRWLNPKPHRARDRWLAMNRRYMAQALQDYDWTAAPVDDGWDPVFGSPFMRQLVRWGLDAGLDVQTIAGMCGQQMSNLNSNSVPATAWCIMNALTCSDPDLLPNLRREAEAALLPGGDADSLFDMPKLLSSPWLQAVYTETLRLRVSFSIVREAERATTLDGFTIPNGAMVQAPIPLAHYNEGVWGVKGHPADEFWPRRHLQLVGDEDKETKKGKFTFSISSQRSGYFFPYGGGITMCPGRNFAKQEIIGTLALFLTWFDVEVVGWVMPDGERPSDREARNGETFALCRPDRDLKLRVTRKR</sequence>
<evidence type="ECO:0000313" key="9">
    <source>
        <dbReference type="EMBL" id="KAK0657951.1"/>
    </source>
</evidence>
<keyword evidence="8" id="KW-0472">Membrane</keyword>
<dbReference type="Pfam" id="PF00067">
    <property type="entry name" value="p450"/>
    <property type="match status" value="1"/>
</dbReference>
<keyword evidence="8" id="KW-1133">Transmembrane helix</keyword>
<dbReference type="GO" id="GO:0005506">
    <property type="term" value="F:iron ion binding"/>
    <property type="evidence" value="ECO:0007669"/>
    <property type="project" value="InterPro"/>
</dbReference>
<dbReference type="SUPFAM" id="SSF48264">
    <property type="entry name" value="Cytochrome P450"/>
    <property type="match status" value="1"/>
</dbReference>
<dbReference type="AlphaFoldDB" id="A0AA40D074"/>
<keyword evidence="6" id="KW-0560">Oxidoreductase</keyword>
<dbReference type="InterPro" id="IPR050529">
    <property type="entry name" value="CYP450_sterol_14alpha_dmase"/>
</dbReference>
<name>A0AA40D074_9PEZI</name>
<comment type="caution">
    <text evidence="9">The sequence shown here is derived from an EMBL/GenBank/DDBJ whole genome shotgun (WGS) entry which is preliminary data.</text>
</comment>
<gene>
    <name evidence="9" type="ORF">B0T16DRAFT_453363</name>
</gene>
<dbReference type="GO" id="GO:0020037">
    <property type="term" value="F:heme binding"/>
    <property type="evidence" value="ECO:0007669"/>
    <property type="project" value="InterPro"/>
</dbReference>
<dbReference type="InterPro" id="IPR036396">
    <property type="entry name" value="Cyt_P450_sf"/>
</dbReference>
<keyword evidence="5 7" id="KW-0408">Iron</keyword>
<dbReference type="EMBL" id="JAULSV010000001">
    <property type="protein sequence ID" value="KAK0657951.1"/>
    <property type="molecule type" value="Genomic_DNA"/>
</dbReference>
<accession>A0AA40D074</accession>
<reference evidence="9" key="1">
    <citation type="submission" date="2023-06" db="EMBL/GenBank/DDBJ databases">
        <title>Genome-scale phylogeny and comparative genomics of the fungal order Sordariales.</title>
        <authorList>
            <consortium name="Lawrence Berkeley National Laboratory"/>
            <person name="Hensen N."/>
            <person name="Bonometti L."/>
            <person name="Westerberg I."/>
            <person name="Brannstrom I.O."/>
            <person name="Guillou S."/>
            <person name="Cros-Aarteil S."/>
            <person name="Calhoun S."/>
            <person name="Haridas S."/>
            <person name="Kuo A."/>
            <person name="Mondo S."/>
            <person name="Pangilinan J."/>
            <person name="Riley R."/>
            <person name="Labutti K."/>
            <person name="Andreopoulos B."/>
            <person name="Lipzen A."/>
            <person name="Chen C."/>
            <person name="Yanf M."/>
            <person name="Daum C."/>
            <person name="Ng V."/>
            <person name="Clum A."/>
            <person name="Steindorff A."/>
            <person name="Ohm R."/>
            <person name="Martin F."/>
            <person name="Silar P."/>
            <person name="Natvig D."/>
            <person name="Lalanne C."/>
            <person name="Gautier V."/>
            <person name="Ament-Velasquez S.L."/>
            <person name="Kruys A."/>
            <person name="Hutchinson M.I."/>
            <person name="Powell A.J."/>
            <person name="Barry K."/>
            <person name="Miller A.N."/>
            <person name="Grigoriev I.V."/>
            <person name="Debuchy R."/>
            <person name="Gladieux P."/>
            <person name="Thoren M.H."/>
            <person name="Johannesson H."/>
        </authorList>
    </citation>
    <scope>NUCLEOTIDE SEQUENCE</scope>
    <source>
        <strain evidence="9">SMH2532-1</strain>
    </source>
</reference>
<organism evidence="9 10">
    <name type="scientific">Cercophora newfieldiana</name>
    <dbReference type="NCBI Taxonomy" id="92897"/>
    <lineage>
        <taxon>Eukaryota</taxon>
        <taxon>Fungi</taxon>
        <taxon>Dikarya</taxon>
        <taxon>Ascomycota</taxon>
        <taxon>Pezizomycotina</taxon>
        <taxon>Sordariomycetes</taxon>
        <taxon>Sordariomycetidae</taxon>
        <taxon>Sordariales</taxon>
        <taxon>Lasiosphaeriaceae</taxon>
        <taxon>Cercophora</taxon>
    </lineage>
</organism>
<evidence type="ECO:0000256" key="6">
    <source>
        <dbReference type="ARBA" id="ARBA00023033"/>
    </source>
</evidence>
<evidence type="ECO:0000256" key="4">
    <source>
        <dbReference type="ARBA" id="ARBA00022723"/>
    </source>
</evidence>
<comment type="similarity">
    <text evidence="2">Belongs to the cytochrome P450 family.</text>
</comment>
<keyword evidence="4 7" id="KW-0479">Metal-binding</keyword>
<evidence type="ECO:0000256" key="7">
    <source>
        <dbReference type="PIRSR" id="PIRSR602403-1"/>
    </source>
</evidence>
<dbReference type="Gene3D" id="1.10.630.10">
    <property type="entry name" value="Cytochrome P450"/>
    <property type="match status" value="1"/>
</dbReference>
<feature type="binding site" description="axial binding residue" evidence="7">
    <location>
        <position position="490"/>
    </location>
    <ligand>
        <name>heme</name>
        <dbReference type="ChEBI" id="CHEBI:30413"/>
    </ligand>
    <ligandPart>
        <name>Fe</name>
        <dbReference type="ChEBI" id="CHEBI:18248"/>
    </ligandPart>
</feature>
<keyword evidence="8" id="KW-0812">Transmembrane</keyword>
<evidence type="ECO:0000256" key="2">
    <source>
        <dbReference type="ARBA" id="ARBA00010617"/>
    </source>
</evidence>
<dbReference type="InterPro" id="IPR001128">
    <property type="entry name" value="Cyt_P450"/>
</dbReference>
<dbReference type="InterPro" id="IPR002403">
    <property type="entry name" value="Cyt_P450_E_grp-IV"/>
</dbReference>
<keyword evidence="6" id="KW-0503">Monooxygenase</keyword>